<organism evidence="2 3">
    <name type="scientific">Phrynosoma platyrhinos</name>
    <name type="common">Desert horned lizard</name>
    <dbReference type="NCBI Taxonomy" id="52577"/>
    <lineage>
        <taxon>Eukaryota</taxon>
        <taxon>Metazoa</taxon>
        <taxon>Chordata</taxon>
        <taxon>Craniata</taxon>
        <taxon>Vertebrata</taxon>
        <taxon>Euteleostomi</taxon>
        <taxon>Lepidosauria</taxon>
        <taxon>Squamata</taxon>
        <taxon>Bifurcata</taxon>
        <taxon>Unidentata</taxon>
        <taxon>Episquamata</taxon>
        <taxon>Toxicofera</taxon>
        <taxon>Iguania</taxon>
        <taxon>Phrynosomatidae</taxon>
        <taxon>Phrynosomatinae</taxon>
        <taxon>Phrynosoma</taxon>
    </lineage>
</organism>
<reference evidence="2 3" key="1">
    <citation type="journal article" date="2022" name="Gigascience">
        <title>A chromosome-level genome assembly and annotation of the desert horned lizard, Phrynosoma platyrhinos, provides insight into chromosomal rearrangements among reptiles.</title>
        <authorList>
            <person name="Koochekian N."/>
            <person name="Ascanio A."/>
            <person name="Farleigh K."/>
            <person name="Card D.C."/>
            <person name="Schield D.R."/>
            <person name="Castoe T.A."/>
            <person name="Jezkova T."/>
        </authorList>
    </citation>
    <scope>NUCLEOTIDE SEQUENCE [LARGE SCALE GENOMIC DNA]</scope>
    <source>
        <strain evidence="2">NK-2021</strain>
    </source>
</reference>
<dbReference type="InterPro" id="IPR053061">
    <property type="entry name" value="AN1-type_zinc_finger"/>
</dbReference>
<feature type="compositionally biased region" description="Basic and acidic residues" evidence="1">
    <location>
        <begin position="330"/>
        <end position="342"/>
    </location>
</feature>
<feature type="region of interest" description="Disordered" evidence="1">
    <location>
        <begin position="310"/>
        <end position="342"/>
    </location>
</feature>
<protein>
    <submittedName>
        <fullName evidence="2">Uncharacterized protein</fullName>
    </submittedName>
</protein>
<sequence>MIVVAQQSLGMHDWKLLPYMLVQCNSNNLISFFSFSQPKQIVKLNPHSPGAPCSPRGSVTAAHHKFLQAPPYIRQSCLPPVNLLTSETSQNALPALATTGRRMPSISSNLIKESNRWENVSQSQSNIVIPEKLMCGGKEDAKVPPDTVLPLKSSGKNAETGVSINEKGPFLYPDITNVNLYATEEKVLTNTDTLTFPGEANISEACSELCGIGKVNTELQLSEGDADSATAKHPKKSIIKPLTSAAADTSFLSSHVISPQRKTHLSPLHCSAQIVHYSPRKPQTQSKCLEVGNLRPDASPNVLRPLEVQNSADSSYARNSRFHSIGMDSLGKRPDSHSKKETRDITGMPIKVSKDPVLSVNNVGYLNSLTQSPNRDGLKNSCGMGRFRTCGVALTSDLQHFQEERFNMGSPHNDMPEYLLEVSLEKLEECKASSVVYGYGGKEVVFENGKQMKLLGPAQILAVIFYYLKIGYPTHLPPVNGSIQRKKKMAKHCFFCGKKTGLATSYECR</sequence>
<dbReference type="InterPro" id="IPR035896">
    <property type="entry name" value="AN1-like_Znf"/>
</dbReference>
<name>A0ABQ7T3U9_PHRPL</name>
<gene>
    <name evidence="2" type="ORF">JD844_031813</name>
</gene>
<proteinExistence type="predicted"/>
<dbReference type="SUPFAM" id="SSF118310">
    <property type="entry name" value="AN1-like Zinc finger"/>
    <property type="match status" value="1"/>
</dbReference>
<dbReference type="PANTHER" id="PTHR46728">
    <property type="entry name" value="AN1-TYPE ZINC FINGER PROTEIN 4"/>
    <property type="match status" value="1"/>
</dbReference>
<evidence type="ECO:0000313" key="2">
    <source>
        <dbReference type="EMBL" id="KAH0624404.1"/>
    </source>
</evidence>
<dbReference type="Proteomes" id="UP000826234">
    <property type="component" value="Unassembled WGS sequence"/>
</dbReference>
<evidence type="ECO:0000256" key="1">
    <source>
        <dbReference type="SAM" id="MobiDB-lite"/>
    </source>
</evidence>
<dbReference type="Gene3D" id="4.10.1110.10">
    <property type="entry name" value="AN1-like Zinc finger"/>
    <property type="match status" value="1"/>
</dbReference>
<keyword evidence="3" id="KW-1185">Reference proteome</keyword>
<evidence type="ECO:0000313" key="3">
    <source>
        <dbReference type="Proteomes" id="UP000826234"/>
    </source>
</evidence>
<comment type="caution">
    <text evidence="2">The sequence shown here is derived from an EMBL/GenBank/DDBJ whole genome shotgun (WGS) entry which is preliminary data.</text>
</comment>
<dbReference type="PANTHER" id="PTHR46728:SF1">
    <property type="entry name" value="AN1-TYPE ZINC FINGER PROTEIN 4"/>
    <property type="match status" value="1"/>
</dbReference>
<accession>A0ABQ7T3U9</accession>
<dbReference type="EMBL" id="JAIPUX010001232">
    <property type="protein sequence ID" value="KAH0624404.1"/>
    <property type="molecule type" value="Genomic_DNA"/>
</dbReference>